<reference evidence="1" key="2">
    <citation type="submission" date="2021-04" db="EMBL/GenBank/DDBJ databases">
        <title>Isolation and genomic analysis of the ibuprofen-degrading bacterium Sphingomonas strain MPO218.</title>
        <authorList>
            <person name="Aulestia M."/>
            <person name="Flores A."/>
            <person name="Mangas E.L."/>
            <person name="Perez-Pulido A.J."/>
            <person name="Santero E."/>
            <person name="Camacho E.M."/>
        </authorList>
    </citation>
    <scope>NUCLEOTIDE SEQUENCE</scope>
    <source>
        <strain evidence="1">MPO218</strain>
    </source>
</reference>
<dbReference type="Proteomes" id="UP000664914">
    <property type="component" value="Chromosome"/>
</dbReference>
<evidence type="ECO:0000313" key="1">
    <source>
        <dbReference type="EMBL" id="QTH22482.1"/>
    </source>
</evidence>
<dbReference type="EMBL" id="CP059319">
    <property type="protein sequence ID" value="QTH22482.1"/>
    <property type="molecule type" value="Genomic_DNA"/>
</dbReference>
<gene>
    <name evidence="1" type="ORF">HRJ34_02845</name>
</gene>
<proteinExistence type="predicted"/>
<reference evidence="1" key="1">
    <citation type="submission" date="2020-07" db="EMBL/GenBank/DDBJ databases">
        <authorList>
            <person name="Camacho E."/>
        </authorList>
    </citation>
    <scope>NUCLEOTIDE SEQUENCE</scope>
    <source>
        <strain evidence="1">MPO218</strain>
    </source>
</reference>
<sequence>MADDVEVVFTARDDAVQFRQLDCLAREIRFDEHIAERVDDAGHIGRI</sequence>
<organism evidence="1 2">
    <name type="scientific">Rhizorhabdus wittichii</name>
    <dbReference type="NCBI Taxonomy" id="160791"/>
    <lineage>
        <taxon>Bacteria</taxon>
        <taxon>Pseudomonadati</taxon>
        <taxon>Pseudomonadota</taxon>
        <taxon>Alphaproteobacteria</taxon>
        <taxon>Sphingomonadales</taxon>
        <taxon>Sphingomonadaceae</taxon>
        <taxon>Rhizorhabdus</taxon>
    </lineage>
</organism>
<accession>A0A975HEM5</accession>
<dbReference type="AlphaFoldDB" id="A0A975HEM5"/>
<evidence type="ECO:0000313" key="2">
    <source>
        <dbReference type="Proteomes" id="UP000664914"/>
    </source>
</evidence>
<dbReference type="RefSeq" id="WP_208633284.1">
    <property type="nucleotide sequence ID" value="NZ_CP059319.1"/>
</dbReference>
<protein>
    <submittedName>
        <fullName evidence="1">Uncharacterized protein</fullName>
    </submittedName>
</protein>
<name>A0A975HEM5_9SPHN</name>